<dbReference type="eggNOG" id="KOG0118">
    <property type="taxonomic scope" value="Eukaryota"/>
</dbReference>
<dbReference type="SMART" id="SM00360">
    <property type="entry name" value="RRM"/>
    <property type="match status" value="1"/>
</dbReference>
<dbReference type="SUPFAM" id="SSF54928">
    <property type="entry name" value="RNA-binding domain, RBD"/>
    <property type="match status" value="1"/>
</dbReference>
<organism evidence="6 7">
    <name type="scientific">Pichia kudriavzevii</name>
    <name type="common">Yeast</name>
    <name type="synonym">Issatchenkia orientalis</name>
    <dbReference type="NCBI Taxonomy" id="4909"/>
    <lineage>
        <taxon>Eukaryota</taxon>
        <taxon>Fungi</taxon>
        <taxon>Dikarya</taxon>
        <taxon>Ascomycota</taxon>
        <taxon>Saccharomycotina</taxon>
        <taxon>Pichiomycetes</taxon>
        <taxon>Pichiales</taxon>
        <taxon>Pichiaceae</taxon>
        <taxon>Pichia</taxon>
    </lineage>
</organism>
<dbReference type="EMBL" id="JQFK01000045">
    <property type="protein sequence ID" value="KGK37039.1"/>
    <property type="molecule type" value="Genomic_DNA"/>
</dbReference>
<accession>A0A099NYD9</accession>
<feature type="compositionally biased region" description="Acidic residues" evidence="3">
    <location>
        <begin position="351"/>
        <end position="361"/>
    </location>
</feature>
<dbReference type="RefSeq" id="XP_029323598.1">
    <property type="nucleotide sequence ID" value="XM_029467738.1"/>
</dbReference>
<dbReference type="AlphaFoldDB" id="A0A099NYD9"/>
<reference evidence="6" key="2">
    <citation type="submission" date="2014-08" db="EMBL/GenBank/DDBJ databases">
        <title>Exploiting Issatchenkia orientalis SD108 for Succinic Acid Production.</title>
        <authorList>
            <person name="Xiao H."/>
            <person name="Shao Z."/>
            <person name="Jiang Y."/>
            <person name="Dole S."/>
            <person name="Zhao H."/>
        </authorList>
    </citation>
    <scope>NUCLEOTIDE SEQUENCE [LARGE SCALE GENOMIC DNA]</scope>
    <source>
        <strain evidence="6">SD108</strain>
    </source>
</reference>
<dbReference type="PROSITE" id="PS50102">
    <property type="entry name" value="RRM"/>
    <property type="match status" value="1"/>
</dbReference>
<feature type="compositionally biased region" description="Basic and acidic residues" evidence="3">
    <location>
        <begin position="232"/>
        <end position="251"/>
    </location>
</feature>
<evidence type="ECO:0000313" key="7">
    <source>
        <dbReference type="Proteomes" id="UP000029867"/>
    </source>
</evidence>
<dbReference type="Proteomes" id="UP000029867">
    <property type="component" value="Unassembled WGS sequence"/>
</dbReference>
<dbReference type="GO" id="GO:0033592">
    <property type="term" value="F:RNA strand annealing activity"/>
    <property type="evidence" value="ECO:0007669"/>
    <property type="project" value="EnsemblFungi"/>
</dbReference>
<feature type="compositionally biased region" description="Basic and acidic residues" evidence="3">
    <location>
        <begin position="264"/>
        <end position="281"/>
    </location>
</feature>
<dbReference type="PANTHER" id="PTHR23236:SF11">
    <property type="entry name" value="EUKARYOTIC TRANSLATION INITIATION FACTOR 4H"/>
    <property type="match status" value="1"/>
</dbReference>
<dbReference type="PANTHER" id="PTHR23236">
    <property type="entry name" value="EUKARYOTIC TRANSLATION INITIATION FACTOR 4B/4H"/>
    <property type="match status" value="1"/>
</dbReference>
<evidence type="ECO:0000256" key="3">
    <source>
        <dbReference type="SAM" id="MobiDB-lite"/>
    </source>
</evidence>
<dbReference type="GO" id="GO:0043024">
    <property type="term" value="F:ribosomal small subunit binding"/>
    <property type="evidence" value="ECO:0007669"/>
    <property type="project" value="EnsemblFungi"/>
</dbReference>
<feature type="region of interest" description="Disordered" evidence="3">
    <location>
        <begin position="144"/>
        <end position="395"/>
    </location>
</feature>
<dbReference type="HOGENOM" id="CLU_045870_0_0_1"/>
<evidence type="ECO:0000256" key="2">
    <source>
        <dbReference type="PROSITE-ProRule" id="PRU00176"/>
    </source>
</evidence>
<dbReference type="InterPro" id="IPR012677">
    <property type="entry name" value="Nucleotide-bd_a/b_plait_sf"/>
</dbReference>
<feature type="domain" description="RRM" evidence="4">
    <location>
        <begin position="62"/>
        <end position="145"/>
    </location>
</feature>
<dbReference type="Proteomes" id="UP000249293">
    <property type="component" value="Chromosome 5"/>
</dbReference>
<evidence type="ECO:0000313" key="8">
    <source>
        <dbReference type="Proteomes" id="UP000249293"/>
    </source>
</evidence>
<dbReference type="GO" id="GO:0034057">
    <property type="term" value="F:RNA strand-exchange activity"/>
    <property type="evidence" value="ECO:0007669"/>
    <property type="project" value="EnsemblFungi"/>
</dbReference>
<dbReference type="GO" id="GO:0001731">
    <property type="term" value="P:formation of translation preinitiation complex"/>
    <property type="evidence" value="ECO:0007669"/>
    <property type="project" value="EnsemblFungi"/>
</dbReference>
<sequence length="395" mass="45515">MAPKKNVKMDLSTFLSDDTFGTQTDSWADEFDPSMLQNTNSTIDIGFNLPTQEPEIPEDGPFTARISAFPDYCTEDDLRNFFIDGLHLANPDQFIEDFRCPRERDGSLKNFAFITFATKELLLEALELNDKPIHNKPVYVSVAKPSKNAREPRGSRYGSRFGDEDLDWGARGSMSAQPRRRREDIDLDWGSARSGMSQPSMERREFRGPPRERAPREENLDWGARGTLQQNEPERREFRGPPRERAPREENLDWGARGTLQQNEPERREYRAPRKERAPKEDDLDWSALRGSKLQQQPVRRSFKPKTDDFEWGARGSMLKEQEKKRSSQPEKKETPVDGPKKSIYSVLANEDSDEEDEEEGEKQQQQKEAKDSSEEITQATSNLHIGDEAGWTRI</sequence>
<keyword evidence="1 2" id="KW-0694">RNA-binding</keyword>
<dbReference type="InterPro" id="IPR000504">
    <property type="entry name" value="RRM_dom"/>
</dbReference>
<dbReference type="STRING" id="4909.A0A099NYD9"/>
<name>A0A099NYD9_PICKU</name>
<dbReference type="OrthoDB" id="3994257at2759"/>
<evidence type="ECO:0000256" key="1">
    <source>
        <dbReference type="ARBA" id="ARBA00022884"/>
    </source>
</evidence>
<dbReference type="EMBL" id="CP028777">
    <property type="protein sequence ID" value="AWU78122.1"/>
    <property type="molecule type" value="Genomic_DNA"/>
</dbReference>
<reference evidence="5 8" key="3">
    <citation type="submission" date="2018-06" db="EMBL/GenBank/DDBJ databases">
        <title>Population genomics shows no distinction between pathogenic Candida krusei and environmental Pichia kudriavzevii: One species, four names.</title>
        <authorList>
            <person name="Douglass A.P."/>
            <person name="Offei B."/>
            <person name="Braun-Galleani S."/>
            <person name="Coughlan A.Y."/>
            <person name="Martos A."/>
            <person name="Ortiz-Merino R.A."/>
            <person name="Byrne K.P."/>
            <person name="Wolfe K.H."/>
        </authorList>
    </citation>
    <scope>NUCLEOTIDE SEQUENCE [LARGE SCALE GENOMIC DNA]</scope>
    <source>
        <strain evidence="5 8">CBS573</strain>
    </source>
</reference>
<evidence type="ECO:0000313" key="6">
    <source>
        <dbReference type="EMBL" id="KGK37039.1"/>
    </source>
</evidence>
<proteinExistence type="predicted"/>
<dbReference type="GeneID" id="40385981"/>
<dbReference type="KEGG" id="pkz:C5L36_0E01850"/>
<evidence type="ECO:0000313" key="5">
    <source>
        <dbReference type="EMBL" id="AWU78122.1"/>
    </source>
</evidence>
<feature type="compositionally biased region" description="Basic and acidic residues" evidence="3">
    <location>
        <begin position="362"/>
        <end position="374"/>
    </location>
</feature>
<dbReference type="GO" id="GO:0097010">
    <property type="term" value="P:eukaryotic translation initiation factor 4F complex assembly"/>
    <property type="evidence" value="ECO:0007669"/>
    <property type="project" value="EnsemblFungi"/>
</dbReference>
<dbReference type="VEuPathDB" id="FungiDB:C5L36_0E01850"/>
<keyword evidence="8" id="KW-1185">Reference proteome</keyword>
<gene>
    <name evidence="5" type="ORF">C5L36_0E01850</name>
    <name evidence="6" type="ORF">JL09_g3791</name>
</gene>
<protein>
    <recommendedName>
        <fullName evidence="4">RRM domain-containing protein</fullName>
    </recommendedName>
</protein>
<evidence type="ECO:0000259" key="4">
    <source>
        <dbReference type="PROSITE" id="PS50102"/>
    </source>
</evidence>
<dbReference type="GO" id="GO:0005730">
    <property type="term" value="C:nucleolus"/>
    <property type="evidence" value="ECO:0007669"/>
    <property type="project" value="TreeGrafter"/>
</dbReference>
<dbReference type="InterPro" id="IPR035979">
    <property type="entry name" value="RBD_domain_sf"/>
</dbReference>
<feature type="compositionally biased region" description="Basic and acidic residues" evidence="3">
    <location>
        <begin position="318"/>
        <end position="341"/>
    </location>
</feature>
<feature type="compositionally biased region" description="Basic and acidic residues" evidence="3">
    <location>
        <begin position="201"/>
        <end position="219"/>
    </location>
</feature>
<dbReference type="Gene3D" id="3.30.70.330">
    <property type="match status" value="1"/>
</dbReference>
<reference evidence="7" key="1">
    <citation type="journal article" date="2014" name="Microb. Cell Fact.">
        <title>Exploiting Issatchenkia orientalis SD108 for succinic acid production.</title>
        <authorList>
            <person name="Xiao H."/>
            <person name="Shao Z."/>
            <person name="Jiang Y."/>
            <person name="Dole S."/>
            <person name="Zhao H."/>
        </authorList>
    </citation>
    <scope>NUCLEOTIDE SEQUENCE [LARGE SCALE GENOMIC DNA]</scope>
    <source>
        <strain evidence="7">SD108</strain>
    </source>
</reference>